<evidence type="ECO:0000256" key="6">
    <source>
        <dbReference type="SAM" id="Phobius"/>
    </source>
</evidence>
<keyword evidence="8" id="KW-1185">Reference proteome</keyword>
<dbReference type="PATRIC" id="fig|1346791.3.peg.417"/>
<keyword evidence="2" id="KW-1003">Cell membrane</keyword>
<accession>T0J771</accession>
<dbReference type="NCBIfam" id="TIGR00765">
    <property type="entry name" value="yihY_not_rbn"/>
    <property type="match status" value="1"/>
</dbReference>
<comment type="subcellular location">
    <subcellularLocation>
        <location evidence="1">Cell membrane</location>
        <topology evidence="1">Multi-pass membrane protein</topology>
    </subcellularLocation>
</comment>
<dbReference type="eggNOG" id="COG1295">
    <property type="taxonomic scope" value="Bacteria"/>
</dbReference>
<evidence type="ECO:0000313" key="7">
    <source>
        <dbReference type="EMBL" id="EQB33831.1"/>
    </source>
</evidence>
<comment type="caution">
    <text evidence="7">The sequence shown here is derived from an EMBL/GenBank/DDBJ whole genome shotgun (WGS) entry which is preliminary data.</text>
</comment>
<evidence type="ECO:0000256" key="4">
    <source>
        <dbReference type="ARBA" id="ARBA00022989"/>
    </source>
</evidence>
<evidence type="ECO:0000256" key="1">
    <source>
        <dbReference type="ARBA" id="ARBA00004651"/>
    </source>
</evidence>
<keyword evidence="3 6" id="KW-0812">Transmembrane</keyword>
<reference evidence="7 8" key="1">
    <citation type="journal article" date="2013" name="Genome Announc.">
        <title>Draft Genome Sequence of Sphingobium ummariense Strain RL-3, a Hexachlorocyclohexane-Degrading Bacterium.</title>
        <authorList>
            <person name="Kohli P."/>
            <person name="Dua A."/>
            <person name="Sangwan N."/>
            <person name="Oldach P."/>
            <person name="Khurana J.P."/>
            <person name="Lal R."/>
        </authorList>
    </citation>
    <scope>NUCLEOTIDE SEQUENCE [LARGE SCALE GENOMIC DNA]</scope>
    <source>
        <strain evidence="7 8">RL-3</strain>
    </source>
</reference>
<keyword evidence="4 6" id="KW-1133">Transmembrane helix</keyword>
<dbReference type="InterPro" id="IPR017039">
    <property type="entry name" value="Virul_fac_BrkB"/>
</dbReference>
<evidence type="ECO:0000256" key="3">
    <source>
        <dbReference type="ARBA" id="ARBA00022692"/>
    </source>
</evidence>
<proteinExistence type="predicted"/>
<feature type="transmembrane region" description="Helical" evidence="6">
    <location>
        <begin position="269"/>
        <end position="291"/>
    </location>
</feature>
<dbReference type="EMBL" id="AUWY01000023">
    <property type="protein sequence ID" value="EQB33831.1"/>
    <property type="molecule type" value="Genomic_DNA"/>
</dbReference>
<evidence type="ECO:0000256" key="2">
    <source>
        <dbReference type="ARBA" id="ARBA00022475"/>
    </source>
</evidence>
<dbReference type="PIRSF" id="PIRSF035875">
    <property type="entry name" value="RNase_BN"/>
    <property type="match status" value="1"/>
</dbReference>
<dbReference type="AlphaFoldDB" id="T0J771"/>
<gene>
    <name evidence="7" type="ORF">M529_02135</name>
</gene>
<evidence type="ECO:0000313" key="8">
    <source>
        <dbReference type="Proteomes" id="UP000015523"/>
    </source>
</evidence>
<dbReference type="Pfam" id="PF03631">
    <property type="entry name" value="Virul_fac_BrkB"/>
    <property type="match status" value="1"/>
</dbReference>
<organism evidence="7 8">
    <name type="scientific">Sphingobium ummariense RL-3</name>
    <dbReference type="NCBI Taxonomy" id="1346791"/>
    <lineage>
        <taxon>Bacteria</taxon>
        <taxon>Pseudomonadati</taxon>
        <taxon>Pseudomonadota</taxon>
        <taxon>Alphaproteobacteria</taxon>
        <taxon>Sphingomonadales</taxon>
        <taxon>Sphingomonadaceae</taxon>
        <taxon>Sphingobium</taxon>
    </lineage>
</organism>
<feature type="transmembrane region" description="Helical" evidence="6">
    <location>
        <begin position="117"/>
        <end position="136"/>
    </location>
</feature>
<feature type="transmembrane region" description="Helical" evidence="6">
    <location>
        <begin position="55"/>
        <end position="77"/>
    </location>
</feature>
<evidence type="ECO:0000256" key="5">
    <source>
        <dbReference type="ARBA" id="ARBA00023136"/>
    </source>
</evidence>
<dbReference type="Proteomes" id="UP000015523">
    <property type="component" value="Unassembled WGS sequence"/>
</dbReference>
<keyword evidence="5 6" id="KW-0472">Membrane</keyword>
<protein>
    <submittedName>
        <fullName evidence="7">Ribonuclease BN</fullName>
    </submittedName>
</protein>
<dbReference type="GO" id="GO:0005886">
    <property type="term" value="C:plasma membrane"/>
    <property type="evidence" value="ECO:0007669"/>
    <property type="project" value="UniProtKB-SubCell"/>
</dbReference>
<dbReference type="PANTHER" id="PTHR30213">
    <property type="entry name" value="INNER MEMBRANE PROTEIN YHJD"/>
    <property type="match status" value="1"/>
</dbReference>
<dbReference type="PANTHER" id="PTHR30213:SF0">
    <property type="entry name" value="UPF0761 MEMBRANE PROTEIN YIHY"/>
    <property type="match status" value="1"/>
</dbReference>
<sequence>MPQPSPHSPESRRQRMALRARARIERVRPTPKTLEIAKRVLVGTYNDGFIHAGNLAYLSLITLFPFFIVAAAVASIFGRTQDGLSAVAAFLATVPRGVAQVVRQPILDVLHARSGPLLWLGGLVGLWTVGSLIETVRDILRRAYGTKSTKPFWHYRLTAIGITLVSVFAVMFAFSLQIALTGVEQLVQRLFPFADDAMRIVSLTKLLPMAILGIALYYLYVTLTPSAYKDPRFPKWPGAVATTLWWYGVTLLLPPTLSLLGGYDRTYGSLAGVMITLIFFFFVGLGVVIGAELNAALAEFPEEEPEPALPHQGNGTTT</sequence>
<name>T0J771_9SPHN</name>
<dbReference type="RefSeq" id="WP_021316456.1">
    <property type="nucleotide sequence ID" value="NZ_AUWY01000023.1"/>
</dbReference>
<feature type="transmembrane region" description="Helical" evidence="6">
    <location>
        <begin position="200"/>
        <end position="223"/>
    </location>
</feature>
<feature type="transmembrane region" description="Helical" evidence="6">
    <location>
        <begin position="157"/>
        <end position="180"/>
    </location>
</feature>
<feature type="transmembrane region" description="Helical" evidence="6">
    <location>
        <begin position="84"/>
        <end position="102"/>
    </location>
</feature>
<dbReference type="STRING" id="1346791.M529_02135"/>
<feature type="transmembrane region" description="Helical" evidence="6">
    <location>
        <begin position="244"/>
        <end position="263"/>
    </location>
</feature>